<gene>
    <name evidence="2" type="ORF">SAMN04488120_103163</name>
</gene>
<dbReference type="SUPFAM" id="SSF142433">
    <property type="entry name" value="CinA-like"/>
    <property type="match status" value="1"/>
</dbReference>
<dbReference type="Gene3D" id="3.90.950.20">
    <property type="entry name" value="CinA-like"/>
    <property type="match status" value="1"/>
</dbReference>
<dbReference type="InterPro" id="IPR008136">
    <property type="entry name" value="CinA_C"/>
</dbReference>
<dbReference type="OrthoDB" id="9801454at2"/>
<keyword evidence="3" id="KW-1185">Reference proteome</keyword>
<protein>
    <submittedName>
        <fullName evidence="2">Nicotinamide-nucleotide amidase</fullName>
    </submittedName>
</protein>
<dbReference type="Proteomes" id="UP000199771">
    <property type="component" value="Unassembled WGS sequence"/>
</dbReference>
<dbReference type="NCBIfam" id="TIGR00199">
    <property type="entry name" value="PncC_domain"/>
    <property type="match status" value="1"/>
</dbReference>
<accession>A0A1I2IAG8</accession>
<dbReference type="AlphaFoldDB" id="A0A1I2IAG8"/>
<evidence type="ECO:0000313" key="2">
    <source>
        <dbReference type="EMBL" id="SFF39275.1"/>
    </source>
</evidence>
<dbReference type="RefSeq" id="WP_091532215.1">
    <property type="nucleotide sequence ID" value="NZ_FOOC01000003.1"/>
</dbReference>
<evidence type="ECO:0000313" key="3">
    <source>
        <dbReference type="Proteomes" id="UP000199771"/>
    </source>
</evidence>
<dbReference type="Pfam" id="PF02464">
    <property type="entry name" value="CinA"/>
    <property type="match status" value="1"/>
</dbReference>
<organism evidence="2 3">
    <name type="scientific">Fontimonas thermophila</name>
    <dbReference type="NCBI Taxonomy" id="1076937"/>
    <lineage>
        <taxon>Bacteria</taxon>
        <taxon>Pseudomonadati</taxon>
        <taxon>Pseudomonadota</taxon>
        <taxon>Gammaproteobacteria</taxon>
        <taxon>Nevskiales</taxon>
        <taxon>Nevskiaceae</taxon>
        <taxon>Fontimonas</taxon>
    </lineage>
</organism>
<proteinExistence type="predicted"/>
<dbReference type="EMBL" id="FOOC01000003">
    <property type="protein sequence ID" value="SFF39275.1"/>
    <property type="molecule type" value="Genomic_DNA"/>
</dbReference>
<reference evidence="2 3" key="1">
    <citation type="submission" date="2016-10" db="EMBL/GenBank/DDBJ databases">
        <authorList>
            <person name="de Groot N.N."/>
        </authorList>
    </citation>
    <scope>NUCLEOTIDE SEQUENCE [LARGE SCALE GENOMIC DNA]</scope>
    <source>
        <strain evidence="2 3">DSM 23609</strain>
    </source>
</reference>
<dbReference type="STRING" id="1076937.SAMN04488120_103163"/>
<evidence type="ECO:0000259" key="1">
    <source>
        <dbReference type="Pfam" id="PF02464"/>
    </source>
</evidence>
<sequence>MQQRVADIAQELLARGEWLAVAESCTGGLIAKTLTDVAGSSAWFERGYVTYSNRAKQALLGVPEAVILHHGAVSEATVLAMAGGVLVQAPVQWALAVTGIAGPGGGSSDKPVGTVWIGCAQRDGACAAHHFRFDGDRESVRMQTARTALDILLDRLRHAG</sequence>
<name>A0A1I2IAG8_9GAMM</name>
<dbReference type="InterPro" id="IPR036653">
    <property type="entry name" value="CinA-like_C"/>
</dbReference>
<feature type="domain" description="CinA C-terminal" evidence="1">
    <location>
        <begin position="5"/>
        <end position="155"/>
    </location>
</feature>